<sequence length="363" mass="41366">MGNIKNFTVLALALMLSFATLAQTDSIKLSLYNKAYNNIYTMLTKGRPSFKAAVFAVENAYYRNSLSYEAYEKTIKGLAALAKAYLRSNPLLYQGKDSATIGKYAAVFKIMTDSIPISFNDTILYHIPYKYNFSDFDGSADWSDMFVSKLLETHQGNCHSMPYLYKIIVQELGEEAYLALAPNHIYLKLFSEKDGWYNTELTSGDFPIDAWIMASGYVHLSAIQNAVYMDTIGNTKSVAMCLVDLAQGLDMQAKGNAIDTFVLKCCNTALTYFPNYINALLLQSKIYERQFSERLKADGYSTPQEYLDKDPESKRLFGNMTLLTSKIYDLGYRRMPVKMYMEWLSVLKTQHEKYSNKKINFTK</sequence>
<keyword evidence="3" id="KW-1185">Reference proteome</keyword>
<keyword evidence="1" id="KW-0732">Signal</keyword>
<accession>A0A5M6CI83</accession>
<comment type="caution">
    <text evidence="2">The sequence shown here is derived from an EMBL/GenBank/DDBJ whole genome shotgun (WGS) entry which is preliminary data.</text>
</comment>
<evidence type="ECO:0000256" key="1">
    <source>
        <dbReference type="SAM" id="SignalP"/>
    </source>
</evidence>
<feature type="signal peptide" evidence="1">
    <location>
        <begin position="1"/>
        <end position="22"/>
    </location>
</feature>
<evidence type="ECO:0000313" key="3">
    <source>
        <dbReference type="Proteomes" id="UP000323632"/>
    </source>
</evidence>
<dbReference type="EMBL" id="VWSH01000003">
    <property type="protein sequence ID" value="KAA5533662.1"/>
    <property type="molecule type" value="Genomic_DNA"/>
</dbReference>
<name>A0A5M6CI83_9BACT</name>
<dbReference type="AlphaFoldDB" id="A0A5M6CI83"/>
<reference evidence="2 3" key="1">
    <citation type="submission" date="2019-09" db="EMBL/GenBank/DDBJ databases">
        <title>Genome sequence and assembly of Taibaiella sp.</title>
        <authorList>
            <person name="Chhetri G."/>
        </authorList>
    </citation>
    <scope>NUCLEOTIDE SEQUENCE [LARGE SCALE GENOMIC DNA]</scope>
    <source>
        <strain evidence="2 3">KVB11</strain>
    </source>
</reference>
<organism evidence="2 3">
    <name type="scientific">Taibaiella lutea</name>
    <dbReference type="NCBI Taxonomy" id="2608001"/>
    <lineage>
        <taxon>Bacteria</taxon>
        <taxon>Pseudomonadati</taxon>
        <taxon>Bacteroidota</taxon>
        <taxon>Chitinophagia</taxon>
        <taxon>Chitinophagales</taxon>
        <taxon>Chitinophagaceae</taxon>
        <taxon>Taibaiella</taxon>
    </lineage>
</organism>
<dbReference type="Proteomes" id="UP000323632">
    <property type="component" value="Unassembled WGS sequence"/>
</dbReference>
<protein>
    <submittedName>
        <fullName evidence="2">Uncharacterized protein</fullName>
    </submittedName>
</protein>
<proteinExistence type="predicted"/>
<dbReference type="RefSeq" id="WP_150033409.1">
    <property type="nucleotide sequence ID" value="NZ_VWSH01000003.1"/>
</dbReference>
<gene>
    <name evidence="2" type="ORF">F0919_14085</name>
</gene>
<evidence type="ECO:0000313" key="2">
    <source>
        <dbReference type="EMBL" id="KAA5533662.1"/>
    </source>
</evidence>
<feature type="chain" id="PRO_5024351236" evidence="1">
    <location>
        <begin position="23"/>
        <end position="363"/>
    </location>
</feature>